<evidence type="ECO:0000256" key="10">
    <source>
        <dbReference type="ARBA" id="ARBA00062841"/>
    </source>
</evidence>
<dbReference type="SUPFAM" id="SSF46600">
    <property type="entry name" value="C-terminal UvrC-binding domain of UvrB"/>
    <property type="match status" value="1"/>
</dbReference>
<dbReference type="FunFam" id="3.40.1440.10:FF:000001">
    <property type="entry name" value="UvrABC system protein C"/>
    <property type="match status" value="1"/>
</dbReference>
<dbReference type="PROSITE" id="PS50165">
    <property type="entry name" value="UVRC"/>
    <property type="match status" value="1"/>
</dbReference>
<evidence type="ECO:0000256" key="9">
    <source>
        <dbReference type="ARBA" id="ARBA00061531"/>
    </source>
</evidence>
<dbReference type="SMART" id="SM00465">
    <property type="entry name" value="GIYc"/>
    <property type="match status" value="1"/>
</dbReference>
<dbReference type="RefSeq" id="WP_094787487.1">
    <property type="nucleotide sequence ID" value="NZ_NDXW01000001.1"/>
</dbReference>
<dbReference type="InterPro" id="IPR050066">
    <property type="entry name" value="UvrABC_protein_C"/>
</dbReference>
<evidence type="ECO:0000313" key="17">
    <source>
        <dbReference type="EMBL" id="RDH44302.1"/>
    </source>
</evidence>
<dbReference type="EMBL" id="NDXW01000001">
    <property type="protein sequence ID" value="RDH44302.1"/>
    <property type="molecule type" value="Genomic_DNA"/>
</dbReference>
<dbReference type="SUPFAM" id="SSF82771">
    <property type="entry name" value="GIY-YIG endonuclease"/>
    <property type="match status" value="1"/>
</dbReference>
<dbReference type="GO" id="GO:0009380">
    <property type="term" value="C:excinuclease repair complex"/>
    <property type="evidence" value="ECO:0007669"/>
    <property type="project" value="InterPro"/>
</dbReference>
<evidence type="ECO:0000256" key="8">
    <source>
        <dbReference type="ARBA" id="ARBA00059452"/>
    </source>
</evidence>
<feature type="domain" description="GIY-YIG" evidence="15">
    <location>
        <begin position="20"/>
        <end position="98"/>
    </location>
</feature>
<keyword evidence="4 13" id="KW-0228">DNA excision</keyword>
<dbReference type="InterPro" id="IPR036876">
    <property type="entry name" value="UVR_dom_sf"/>
</dbReference>
<dbReference type="InterPro" id="IPR003583">
    <property type="entry name" value="Hlx-hairpin-Hlx_DNA-bd_motif"/>
</dbReference>
<dbReference type="Gene3D" id="3.30.420.340">
    <property type="entry name" value="UvrC, RNAse H endonuclease domain"/>
    <property type="match status" value="1"/>
</dbReference>
<dbReference type="FunFam" id="1.10.150.20:FF:000005">
    <property type="entry name" value="UvrABC system protein C"/>
    <property type="match status" value="1"/>
</dbReference>
<dbReference type="Gene3D" id="3.40.1440.10">
    <property type="entry name" value="GIY-YIG endonuclease"/>
    <property type="match status" value="1"/>
</dbReference>
<dbReference type="Proteomes" id="UP000257039">
    <property type="component" value="Unassembled WGS sequence"/>
</dbReference>
<feature type="domain" description="UVR" evidence="14">
    <location>
        <begin position="207"/>
        <end position="242"/>
    </location>
</feature>
<reference evidence="17 18" key="1">
    <citation type="submission" date="2017-04" db="EMBL/GenBank/DDBJ databases">
        <title>Draft genome sequence of Zooshikella ganghwensis VG4 isolated from Red Sea sediments.</title>
        <authorList>
            <person name="Rehman Z."/>
            <person name="Alam I."/>
            <person name="Kamau A."/>
            <person name="Bajic V."/>
            <person name="Leiknes T."/>
        </authorList>
    </citation>
    <scope>NUCLEOTIDE SEQUENCE [LARGE SCALE GENOMIC DNA]</scope>
    <source>
        <strain evidence="17 18">VG4</strain>
    </source>
</reference>
<accession>A0A4P9VQE6</accession>
<dbReference type="Pfam" id="PF14520">
    <property type="entry name" value="HHH_5"/>
    <property type="match status" value="1"/>
</dbReference>
<comment type="subcellular location">
    <subcellularLocation>
        <location evidence="1 13">Cytoplasm</location>
    </subcellularLocation>
</comment>
<dbReference type="Gene3D" id="1.10.150.20">
    <property type="entry name" value="5' to 3' exonuclease, C-terminal subdomain"/>
    <property type="match status" value="1"/>
</dbReference>
<evidence type="ECO:0000256" key="3">
    <source>
        <dbReference type="ARBA" id="ARBA00022763"/>
    </source>
</evidence>
<dbReference type="HAMAP" id="MF_00203">
    <property type="entry name" value="UvrC"/>
    <property type="match status" value="1"/>
</dbReference>
<evidence type="ECO:0000256" key="1">
    <source>
        <dbReference type="ARBA" id="ARBA00004496"/>
    </source>
</evidence>
<dbReference type="GO" id="GO:0003677">
    <property type="term" value="F:DNA binding"/>
    <property type="evidence" value="ECO:0007669"/>
    <property type="project" value="UniProtKB-UniRule"/>
</dbReference>
<keyword evidence="18" id="KW-1185">Reference proteome</keyword>
<evidence type="ECO:0000256" key="12">
    <source>
        <dbReference type="ARBA" id="ARBA00077138"/>
    </source>
</evidence>
<comment type="subunit">
    <text evidence="10 13">Interacts with UvrB in an incision complex.</text>
</comment>
<dbReference type="InterPro" id="IPR001943">
    <property type="entry name" value="UVR_dom"/>
</dbReference>
<dbReference type="PANTHER" id="PTHR30562">
    <property type="entry name" value="UVRC/OXIDOREDUCTASE"/>
    <property type="match status" value="1"/>
</dbReference>
<dbReference type="Pfam" id="PF01541">
    <property type="entry name" value="GIY-YIG"/>
    <property type="match status" value="1"/>
</dbReference>
<dbReference type="PROSITE" id="PS50151">
    <property type="entry name" value="UVR"/>
    <property type="match status" value="1"/>
</dbReference>
<evidence type="ECO:0000313" key="18">
    <source>
        <dbReference type="Proteomes" id="UP000257039"/>
    </source>
</evidence>
<dbReference type="GO" id="GO:0009381">
    <property type="term" value="F:excinuclease ABC activity"/>
    <property type="evidence" value="ECO:0007669"/>
    <property type="project" value="UniProtKB-UniRule"/>
</dbReference>
<dbReference type="SUPFAM" id="SSF47781">
    <property type="entry name" value="RuvA domain 2-like"/>
    <property type="match status" value="1"/>
</dbReference>
<evidence type="ECO:0000256" key="7">
    <source>
        <dbReference type="ARBA" id="ARBA00023236"/>
    </source>
</evidence>
<evidence type="ECO:0000259" key="14">
    <source>
        <dbReference type="PROSITE" id="PS50151"/>
    </source>
</evidence>
<sequence length="616" mass="69733">MTQPAAKTFDAKHFLQLTPKQPGVYQMYDQQDKILYVGKAKSLRQRLASYFSRQPLAPKTSALVKKIARIETTVTNSETEALLLEQNLIKALRPPYNILLRDDKSYPFIYLSNDTFPRLCLHRGRRSAPGEYFGPFPSAYAVKESLNWLQKIFQVRQCENSFFSNRSRPCLQYQIKRCKAPCVDLVNQEEYAKDVAQSRLFLQGKSQQLMYDLIEEMEDSANKLEFEHAATLRDRINHLRQIQEQQAIVGSGQGDHDCVSFIEQQGVVCFVVLMIRGGRLLGQRTFFHDIALELSQEEQLQEFLAQFYISNAKQRDFPKEVIICQAIPEPSIFITALQQTCGQRITLKHNVRAERLSWLQLAEKNAKQQLAGRLANKQHMLQRCQQLQALLQLTFLPERIECFDISHTQGEATVASCVVFGQEGALKKDYRRYNIQNITPGDDYAAMEQALQRRFAGSAEGGNIPDVLLIDGGKGQLTIAQQVLANYSLSSITLVGVAKGPSRKPGLETLLVSNEQRTSYNQVDPAPDHGGFLLIQQVRDEAHCFAIAGHRNKRSKARQQSVLEHVPGIGHKRRQALLKYFGGIQGISAATVTELQKVKGISKSLAQQIYDTLHHE</sequence>
<comment type="similarity">
    <text evidence="9 13">Belongs to the UvrC family.</text>
</comment>
<keyword evidence="3 13" id="KW-0227">DNA damage</keyword>
<keyword evidence="2 13" id="KW-0963">Cytoplasm</keyword>
<dbReference type="InterPro" id="IPR000305">
    <property type="entry name" value="GIY-YIG_endonuc"/>
</dbReference>
<dbReference type="NCBIfam" id="NF001824">
    <property type="entry name" value="PRK00558.1-5"/>
    <property type="match status" value="1"/>
</dbReference>
<dbReference type="PROSITE" id="PS50164">
    <property type="entry name" value="GIY_YIG"/>
    <property type="match status" value="1"/>
</dbReference>
<gene>
    <name evidence="13" type="primary">uvrC</name>
    <name evidence="17" type="ORF">B9G39_13065</name>
</gene>
<dbReference type="GO" id="GO:0005737">
    <property type="term" value="C:cytoplasm"/>
    <property type="evidence" value="ECO:0007669"/>
    <property type="project" value="UniProtKB-SubCell"/>
</dbReference>
<organism evidence="17 18">
    <name type="scientific">Zooshikella ganghwensis</name>
    <dbReference type="NCBI Taxonomy" id="202772"/>
    <lineage>
        <taxon>Bacteria</taxon>
        <taxon>Pseudomonadati</taxon>
        <taxon>Pseudomonadota</taxon>
        <taxon>Gammaproteobacteria</taxon>
        <taxon>Oceanospirillales</taxon>
        <taxon>Zooshikellaceae</taxon>
        <taxon>Zooshikella</taxon>
    </lineage>
</organism>
<evidence type="ECO:0000259" key="15">
    <source>
        <dbReference type="PROSITE" id="PS50164"/>
    </source>
</evidence>
<dbReference type="GO" id="GO:0006289">
    <property type="term" value="P:nucleotide-excision repair"/>
    <property type="evidence" value="ECO:0007669"/>
    <property type="project" value="UniProtKB-UniRule"/>
</dbReference>
<comment type="function">
    <text evidence="8 13">The UvrABC repair system catalyzes the recognition and processing of DNA lesions. UvrC both incises the 5' and 3' sides of the lesion. The N-terminal half is responsible for the 3' incision and the C-terminal half is responsible for the 5' incision.</text>
</comment>
<feature type="domain" description="UvrC family homology region profile" evidence="16">
    <location>
        <begin position="259"/>
        <end position="484"/>
    </location>
</feature>
<evidence type="ECO:0000256" key="2">
    <source>
        <dbReference type="ARBA" id="ARBA00022490"/>
    </source>
</evidence>
<dbReference type="FunFam" id="3.30.420.340:FF:000001">
    <property type="entry name" value="UvrABC system protein C"/>
    <property type="match status" value="1"/>
</dbReference>
<dbReference type="InterPro" id="IPR004791">
    <property type="entry name" value="UvrC"/>
</dbReference>
<dbReference type="GO" id="GO:0009432">
    <property type="term" value="P:SOS response"/>
    <property type="evidence" value="ECO:0007669"/>
    <property type="project" value="UniProtKB-UniRule"/>
</dbReference>
<dbReference type="AlphaFoldDB" id="A0A4P9VQE6"/>
<dbReference type="InterPro" id="IPR035901">
    <property type="entry name" value="GIY-YIG_endonuc_sf"/>
</dbReference>
<dbReference type="InterPro" id="IPR038476">
    <property type="entry name" value="UvrC_RNase_H_dom_sf"/>
</dbReference>
<dbReference type="CDD" id="cd10434">
    <property type="entry name" value="GIY-YIG_UvrC_Cho"/>
    <property type="match status" value="1"/>
</dbReference>
<dbReference type="Pfam" id="PF22920">
    <property type="entry name" value="UvrC_RNaseH"/>
    <property type="match status" value="1"/>
</dbReference>
<evidence type="ECO:0000256" key="4">
    <source>
        <dbReference type="ARBA" id="ARBA00022769"/>
    </source>
</evidence>
<dbReference type="SMART" id="SM00278">
    <property type="entry name" value="HhH1"/>
    <property type="match status" value="2"/>
</dbReference>
<proteinExistence type="inferred from homology"/>
<evidence type="ECO:0000256" key="13">
    <source>
        <dbReference type="HAMAP-Rule" id="MF_00203"/>
    </source>
</evidence>
<keyword evidence="7 13" id="KW-0742">SOS response</keyword>
<dbReference type="InterPro" id="IPR010994">
    <property type="entry name" value="RuvA_2-like"/>
</dbReference>
<keyword evidence="5 13" id="KW-0267">Excision nuclease</keyword>
<name>A0A4P9VQE6_9GAMM</name>
<evidence type="ECO:0000256" key="6">
    <source>
        <dbReference type="ARBA" id="ARBA00023204"/>
    </source>
</evidence>
<evidence type="ECO:0000256" key="5">
    <source>
        <dbReference type="ARBA" id="ARBA00022881"/>
    </source>
</evidence>
<dbReference type="Pfam" id="PF02151">
    <property type="entry name" value="UVR"/>
    <property type="match status" value="1"/>
</dbReference>
<dbReference type="InterPro" id="IPR001162">
    <property type="entry name" value="UvrC_RNase_H_dom"/>
</dbReference>
<evidence type="ECO:0000256" key="11">
    <source>
        <dbReference type="ARBA" id="ARBA00067419"/>
    </source>
</evidence>
<dbReference type="NCBIfam" id="TIGR00194">
    <property type="entry name" value="uvrC"/>
    <property type="match status" value="1"/>
</dbReference>
<protein>
    <recommendedName>
        <fullName evidence="11 13">UvrABC system protein C</fullName>
        <shortName evidence="13">Protein UvrC</shortName>
    </recommendedName>
    <alternativeName>
        <fullName evidence="12 13">Excinuclease ABC subunit C</fullName>
    </alternativeName>
</protein>
<dbReference type="Gene3D" id="4.10.860.10">
    <property type="entry name" value="UVR domain"/>
    <property type="match status" value="1"/>
</dbReference>
<dbReference type="PANTHER" id="PTHR30562:SF1">
    <property type="entry name" value="UVRABC SYSTEM PROTEIN C"/>
    <property type="match status" value="1"/>
</dbReference>
<evidence type="ECO:0000259" key="16">
    <source>
        <dbReference type="PROSITE" id="PS50165"/>
    </source>
</evidence>
<keyword evidence="6 13" id="KW-0234">DNA repair</keyword>
<dbReference type="Pfam" id="PF08459">
    <property type="entry name" value="UvrC_RNaseH_dom"/>
    <property type="match status" value="1"/>
</dbReference>
<comment type="caution">
    <text evidence="17">The sequence shown here is derived from an EMBL/GenBank/DDBJ whole genome shotgun (WGS) entry which is preliminary data.</text>
</comment>
<dbReference type="InterPro" id="IPR047296">
    <property type="entry name" value="GIY-YIG_UvrC_Cho"/>
</dbReference>